<gene>
    <name evidence="2" type="ORF">HNR65_003535</name>
</gene>
<dbReference type="InterPro" id="IPR036890">
    <property type="entry name" value="HATPase_C_sf"/>
</dbReference>
<evidence type="ECO:0000313" key="3">
    <source>
        <dbReference type="Proteomes" id="UP000525298"/>
    </source>
</evidence>
<feature type="domain" description="Sacsin/Nov" evidence="1">
    <location>
        <begin position="33"/>
        <end position="139"/>
    </location>
</feature>
<dbReference type="InterPro" id="IPR052972">
    <property type="entry name" value="Sacsin_chaperone_reg"/>
</dbReference>
<comment type="caution">
    <text evidence="2">The sequence shown here is derived from an EMBL/GenBank/DDBJ whole genome shotgun (WGS) entry which is preliminary data.</text>
</comment>
<evidence type="ECO:0000259" key="1">
    <source>
        <dbReference type="Pfam" id="PF25794"/>
    </source>
</evidence>
<dbReference type="EMBL" id="JACDUS010000018">
    <property type="protein sequence ID" value="MBA2883174.1"/>
    <property type="molecule type" value="Genomic_DNA"/>
</dbReference>
<dbReference type="Gene3D" id="3.30.565.10">
    <property type="entry name" value="Histidine kinase-like ATPase, C-terminal domain"/>
    <property type="match status" value="2"/>
</dbReference>
<keyword evidence="3" id="KW-1185">Reference proteome</keyword>
<dbReference type="RefSeq" id="WP_181552787.1">
    <property type="nucleotide sequence ID" value="NZ_JACDUS010000018.1"/>
</dbReference>
<organism evidence="2 3">
    <name type="scientific">Desulfosalsimonas propionicica</name>
    <dbReference type="NCBI Taxonomy" id="332175"/>
    <lineage>
        <taxon>Bacteria</taxon>
        <taxon>Pseudomonadati</taxon>
        <taxon>Thermodesulfobacteriota</taxon>
        <taxon>Desulfobacteria</taxon>
        <taxon>Desulfobacterales</taxon>
        <taxon>Desulfosalsimonadaceae</taxon>
        <taxon>Desulfosalsimonas</taxon>
    </lineage>
</organism>
<reference evidence="2 3" key="1">
    <citation type="submission" date="2020-07" db="EMBL/GenBank/DDBJ databases">
        <title>Genomic Encyclopedia of Type Strains, Phase IV (KMG-IV): sequencing the most valuable type-strain genomes for metagenomic binning, comparative biology and taxonomic classification.</title>
        <authorList>
            <person name="Goeker M."/>
        </authorList>
    </citation>
    <scope>NUCLEOTIDE SEQUENCE [LARGE SCALE GENOMIC DNA]</scope>
    <source>
        <strain evidence="2 3">DSM 17721</strain>
    </source>
</reference>
<accession>A0A7W0HM93</accession>
<dbReference type="NCBIfam" id="NF047352">
    <property type="entry name" value="P_loop_sacsin"/>
    <property type="match status" value="1"/>
</dbReference>
<protein>
    <recommendedName>
        <fullName evidence="1">Sacsin/Nov domain-containing protein</fullName>
    </recommendedName>
</protein>
<dbReference type="Proteomes" id="UP000525298">
    <property type="component" value="Unassembled WGS sequence"/>
</dbReference>
<dbReference type="Pfam" id="PF25794">
    <property type="entry name" value="SACS"/>
    <property type="match status" value="1"/>
</dbReference>
<dbReference type="InterPro" id="IPR058210">
    <property type="entry name" value="SACS/Nov_dom"/>
</dbReference>
<dbReference type="SUPFAM" id="SSF55874">
    <property type="entry name" value="ATPase domain of HSP90 chaperone/DNA topoisomerase II/histidine kinase"/>
    <property type="match status" value="2"/>
</dbReference>
<dbReference type="PANTHER" id="PTHR15600">
    <property type="entry name" value="SACSIN"/>
    <property type="match status" value="1"/>
</dbReference>
<evidence type="ECO:0000313" key="2">
    <source>
        <dbReference type="EMBL" id="MBA2883174.1"/>
    </source>
</evidence>
<dbReference type="GO" id="GO:0030544">
    <property type="term" value="F:Hsp70 protein binding"/>
    <property type="evidence" value="ECO:0007669"/>
    <property type="project" value="TreeGrafter"/>
</dbReference>
<name>A0A7W0HM93_9BACT</name>
<proteinExistence type="predicted"/>
<sequence>MKKYTHQTYKTFHGIEPRPNSCIVRSPLDEVKTIRSLLEDVYKDAGDGRTLLRELVQNADDAEASELVFAVLEDGWQEASNSLLKGPALIVANNGPFSAQDHEALHKALGGSKTEQTDKIGRFGIGLKSVFHICEAIVYLGAEKGVLRPGVVNPWAGTGGTDERDPIHPDWDFVEGEDLDKLIGVADLLLGNFHQGLIEWIPLRNSGHLDRAKDITYGLGAHCFQAKEITAWFSSSDSLGLLLSQCGHLTSIEAICAKTPENLESPKQEAHISRPDFQALDWIGRYNDDSVGKERFFEGQIQNEERSRSVLGVEALGHSRLRELRNSPGWPTEQEWRQGRCDWVPRKALGHAAITILRPTGAYSEPSELRIRWAVFLPLDEDPQPETSDIVEVKPVGKNPDSGYWDLVLHGYFWPSQDRRSIPGVTTQEQASGESAMREKWNRALRDELLLPLLPNILARMARDMPEDTTRSVLIATLSSQIVQQNIDAVTKTQFLLPIICKNGVAWKTFPVNGIQILSIPHWHHAPDTVRMSFVNQIKEHPCNYVFIENDAPQLGDVPGKWPYQWIQHLLSCISGQALRTSQGLSWTASLLRHIIGDPNESGHQRTHAVARWLSSKIAEKALRSTSKGSNEEQQPVREIWVEVFNVLPNEWLISAPLGALKAVEELAENGIIGPGFFPVPLGRNPEMAGESHPDAQSIDKALLDIARRMMEDSQSSQRARNSRLMLAEVLIALRGINDIDPELNKLPLLRARRLPKDIDDAWSIYDLKRQMEKHRVFAKQASEISEDQEITDLPSDPRKAGTELAEALGVDIWLINKAVGMAANLPYPVEQELAVTVKSTESVNKDPEKRKALLKRIAGSEYKSDPIIYNAIFALLTGSTKASQERQRLFYVRSQHSDKINNNKTLNILLRLLQEQWRAIEASLIEPLPHALVQELQVTAIDFGVLHELLAESLDSLVEWSELHKEDAIHLLRHLHSASSENRLRWKRMPLHRMRGGSRGAFKEGVLRAVSDINLPEELESEILLLDPDPEVVDLYFDVPVLDENGILKAMLTSHKPHRFAGEIVSALRNESENLVFLPSDSSLRDLLKRASWLPLCGHNSGIAPEKLLLLPNEKLQGLIAPIEEKGALDDFKLIYNIAPSVWNISHDLVFEILGRPSPSKQILKLASAIESSKIENVDGGFYALLPETDGLDIDLIIDIFQTPLCDAHKGWFIVRTAAEVINLSGGQALTNAPGRSKEAILALVKSLCSKVPPDNQIYTLRSLAESRPRRDDPAGRVHRKFIEVFSQTETFFEKVLPSIEMPTQDGQWRLPREIAMSESGISRRHRLLSDYRSLLGLDRDEPWTTQRQTEHTPASGSVDTLRQYFSHWSNRVPKGAVGSFLSLLGNGHQDGILELAQEWLGDDVSVEGMRAPIEGETDIGKSIKIRVSGIATGQRVRVMNLLGQEIEMELGAENEMIFATDPELRRSALGRYWIIILRDPKPEHRTQQELLELLGNSVEWWAKRVLNIEIQQVRQWWTKWGTGSQAYIGPVQASILAHLPQTFYQLDVRECAELRDALKNAQRAQRRREQAPSAQLNKAIRDERSALEKLGSLVRNEPEYQKFIWYRMQELMKRFGYTESSVLLELSQNADDALAQSAEISGTDLPAEVQCLFIRVNRYDDKPEIEIKHYGRPINETGGTGFPAGPERQWDQDLYFMMLLNLSGKPGETPGQSSSSSTTGRFGLGFKSVHLVSEMPSVISGFLAFTIKGGILPVEQALPEETDRQPINGHPPTIIKLPLREDLDESELLNGIFKNFHYARAFLPAFSRQIRKVVIEGGPRPGISTFEGQQIDGAPGWSLAKDPVTLPETDGRWRILRFCPREAGNSKGTEAVIIGLKHDRPKALPMDMPFLWNVTPTSESWGCGYAVNGPFKLDPGRAHVALEDEKTRRVFDLLGETLGKSLLNLHDALENRKDNPLNGPPKGNESIEFLSALWKILASGIDNRDQLRKELLLSLHGDGRGISGWMRARSIVPSGLPEPFLPRLPVLNDNTQVEMASEGLDSPAICRAISQIDDITAIARSHVVASEEIVQLLQPFLSAAVKEFSPADLFHELAESWNYTLTPERHHGLRPLAEGVIWEQIQESATGQPWYSKLNARSLDGNFSPLRKLLLPPTAIQVETEAVDQDEFLRAAFAPQYSILDPEYIVCREDLEIFLRLRARHEIDAAVMASWYTNLTGDHRHEALKYLLDGRLQKEILEKLIPHHSRPVWLSEYEQVRSMLAALNREDHWQSRQLLAALFPTRFQEIPEEIPEGRTLPEANRLTFFERFRLWWNDPHNRDRVIDAYETKAWPDWLRHHGISYGLQNDSKDHWLALFVLGACRSLGLTQRSHHRNFAEFIKREGWWEIFKNPDETTAWMDLLRIWQDRSQEKLEYLRWMSLFPAIYQLSRHLETYKRLIRSAERRPAELYRVSCLLAPRVDEALTGAGQQFDAPPAPLNFGLHWILRELVRMNILEGNHLLPDCWVPSDQIVRFLCPLGLETIDSGVPNRDKAKAIYDFLKSELDTATPNLHKAFDIPFCYIAENHQLQQELGLEV</sequence>
<dbReference type="PANTHER" id="PTHR15600:SF42">
    <property type="entry name" value="SACSIN"/>
    <property type="match status" value="1"/>
</dbReference>